<name>A0A970B4W7_9GAMM</name>
<dbReference type="Proteomes" id="UP000653472">
    <property type="component" value="Unassembled WGS sequence"/>
</dbReference>
<sequence>MLAVKVSPKASRNAVLGWHGEALKLAVTAAPERGRANAAVQALLAEVLDVPKSAVVLRRGETDSRKQFEIVGLADGEILRRLSAHLA</sequence>
<comment type="similarity">
    <text evidence="1 2">Belongs to the UPF0235 family.</text>
</comment>
<dbReference type="Pfam" id="PF02594">
    <property type="entry name" value="DUF167"/>
    <property type="match status" value="1"/>
</dbReference>
<dbReference type="HAMAP" id="MF_00634">
    <property type="entry name" value="UPF0235"/>
    <property type="match status" value="1"/>
</dbReference>
<protein>
    <recommendedName>
        <fullName evidence="2">UPF0235 protein G7Y82_01985</fullName>
    </recommendedName>
</protein>
<accession>A0A970B4W7</accession>
<dbReference type="InterPro" id="IPR036591">
    <property type="entry name" value="YggU-like_sf"/>
</dbReference>
<gene>
    <name evidence="3" type="ORF">G7Y82_01985</name>
</gene>
<keyword evidence="4" id="KW-1185">Reference proteome</keyword>
<dbReference type="GO" id="GO:0005737">
    <property type="term" value="C:cytoplasm"/>
    <property type="evidence" value="ECO:0007669"/>
    <property type="project" value="TreeGrafter"/>
</dbReference>
<evidence type="ECO:0000313" key="4">
    <source>
        <dbReference type="Proteomes" id="UP000653472"/>
    </source>
</evidence>
<reference evidence="3" key="1">
    <citation type="submission" date="2020-03" db="EMBL/GenBank/DDBJ databases">
        <title>Solimonas marina sp. nov., isolated from deep seawater of the Pacific Ocean.</title>
        <authorList>
            <person name="Liu X."/>
            <person name="Lai Q."/>
            <person name="Sun F."/>
            <person name="Gai Y."/>
            <person name="Li G."/>
            <person name="Shao Z."/>
        </authorList>
    </citation>
    <scope>NUCLEOTIDE SEQUENCE</scope>
    <source>
        <strain evidence="3">C16B3</strain>
    </source>
</reference>
<dbReference type="RefSeq" id="WP_168146311.1">
    <property type="nucleotide sequence ID" value="NZ_JAAVXB010000001.1"/>
</dbReference>
<dbReference type="NCBIfam" id="TIGR00251">
    <property type="entry name" value="DUF167 family protein"/>
    <property type="match status" value="1"/>
</dbReference>
<evidence type="ECO:0000313" key="3">
    <source>
        <dbReference type="EMBL" id="NKF21068.1"/>
    </source>
</evidence>
<dbReference type="AlphaFoldDB" id="A0A970B4W7"/>
<evidence type="ECO:0000256" key="2">
    <source>
        <dbReference type="HAMAP-Rule" id="MF_00634"/>
    </source>
</evidence>
<proteinExistence type="inferred from homology"/>
<evidence type="ECO:0000256" key="1">
    <source>
        <dbReference type="ARBA" id="ARBA00010364"/>
    </source>
</evidence>
<dbReference type="EMBL" id="JAAVXB010000001">
    <property type="protein sequence ID" value="NKF21068.1"/>
    <property type="molecule type" value="Genomic_DNA"/>
</dbReference>
<dbReference type="Gene3D" id="3.30.1200.10">
    <property type="entry name" value="YggU-like"/>
    <property type="match status" value="1"/>
</dbReference>
<organism evidence="3 4">
    <name type="scientific">Solimonas marina</name>
    <dbReference type="NCBI Taxonomy" id="2714601"/>
    <lineage>
        <taxon>Bacteria</taxon>
        <taxon>Pseudomonadati</taxon>
        <taxon>Pseudomonadota</taxon>
        <taxon>Gammaproteobacteria</taxon>
        <taxon>Nevskiales</taxon>
        <taxon>Nevskiaceae</taxon>
        <taxon>Solimonas</taxon>
    </lineage>
</organism>
<dbReference type="SUPFAM" id="SSF69786">
    <property type="entry name" value="YggU-like"/>
    <property type="match status" value="1"/>
</dbReference>
<dbReference type="SMART" id="SM01152">
    <property type="entry name" value="DUF167"/>
    <property type="match status" value="1"/>
</dbReference>
<comment type="caution">
    <text evidence="3">The sequence shown here is derived from an EMBL/GenBank/DDBJ whole genome shotgun (WGS) entry which is preliminary data.</text>
</comment>
<dbReference type="PANTHER" id="PTHR13420">
    <property type="entry name" value="UPF0235 PROTEIN C15ORF40"/>
    <property type="match status" value="1"/>
</dbReference>
<dbReference type="InterPro" id="IPR003746">
    <property type="entry name" value="DUF167"/>
</dbReference>
<dbReference type="PANTHER" id="PTHR13420:SF7">
    <property type="entry name" value="UPF0235 PROTEIN C15ORF40"/>
    <property type="match status" value="1"/>
</dbReference>